<dbReference type="PANTHER" id="PTHR42852:SF13">
    <property type="entry name" value="PROTEIN DIPZ"/>
    <property type="match status" value="1"/>
</dbReference>
<evidence type="ECO:0000313" key="4">
    <source>
        <dbReference type="Proteomes" id="UP000597338"/>
    </source>
</evidence>
<dbReference type="Gene3D" id="3.40.30.10">
    <property type="entry name" value="Glutaredoxin"/>
    <property type="match status" value="1"/>
</dbReference>
<gene>
    <name evidence="3" type="ORF">GCM10011386_30080</name>
</gene>
<dbReference type="InterPro" id="IPR050553">
    <property type="entry name" value="Thioredoxin_ResA/DsbE_sf"/>
</dbReference>
<dbReference type="InterPro" id="IPR013766">
    <property type="entry name" value="Thioredoxin_domain"/>
</dbReference>
<dbReference type="InterPro" id="IPR036249">
    <property type="entry name" value="Thioredoxin-like_sf"/>
</dbReference>
<name>A0ABQ1MAA8_9SPHI</name>
<accession>A0ABQ1MAA8</accession>
<proteinExistence type="predicted"/>
<comment type="caution">
    <text evidence="3">The sequence shown here is derived from an EMBL/GenBank/DDBJ whole genome shotgun (WGS) entry which is preliminary data.</text>
</comment>
<dbReference type="PANTHER" id="PTHR42852">
    <property type="entry name" value="THIOL:DISULFIDE INTERCHANGE PROTEIN DSBE"/>
    <property type="match status" value="1"/>
</dbReference>
<dbReference type="PROSITE" id="PS51352">
    <property type="entry name" value="THIOREDOXIN_2"/>
    <property type="match status" value="1"/>
</dbReference>
<feature type="signal peptide" evidence="1">
    <location>
        <begin position="1"/>
        <end position="17"/>
    </location>
</feature>
<dbReference type="Pfam" id="PF00578">
    <property type="entry name" value="AhpC-TSA"/>
    <property type="match status" value="1"/>
</dbReference>
<dbReference type="CDD" id="cd02966">
    <property type="entry name" value="TlpA_like_family"/>
    <property type="match status" value="1"/>
</dbReference>
<keyword evidence="4" id="KW-1185">Reference proteome</keyword>
<dbReference type="Proteomes" id="UP000597338">
    <property type="component" value="Unassembled WGS sequence"/>
</dbReference>
<feature type="chain" id="PRO_5046179872" description="Thioredoxin domain-containing protein" evidence="1">
    <location>
        <begin position="18"/>
        <end position="198"/>
    </location>
</feature>
<dbReference type="EMBL" id="BMIK01000011">
    <property type="protein sequence ID" value="GGC35956.1"/>
    <property type="molecule type" value="Genomic_DNA"/>
</dbReference>
<evidence type="ECO:0000259" key="2">
    <source>
        <dbReference type="PROSITE" id="PS51352"/>
    </source>
</evidence>
<feature type="domain" description="Thioredoxin" evidence="2">
    <location>
        <begin position="33"/>
        <end position="186"/>
    </location>
</feature>
<protein>
    <recommendedName>
        <fullName evidence="2">Thioredoxin domain-containing protein</fullName>
    </recommendedName>
</protein>
<evidence type="ECO:0000313" key="3">
    <source>
        <dbReference type="EMBL" id="GGC35956.1"/>
    </source>
</evidence>
<organism evidence="3 4">
    <name type="scientific">Parapedobacter defluvii</name>
    <dbReference type="NCBI Taxonomy" id="2045106"/>
    <lineage>
        <taxon>Bacteria</taxon>
        <taxon>Pseudomonadati</taxon>
        <taxon>Bacteroidota</taxon>
        <taxon>Sphingobacteriia</taxon>
        <taxon>Sphingobacteriales</taxon>
        <taxon>Sphingobacteriaceae</taxon>
        <taxon>Parapedobacter</taxon>
    </lineage>
</organism>
<sequence length="198" mass="22188">MGLTLFLLLGMSKGAHAQTNVQQGTLVDSMRPLQIGDSIPEALWHLPLQVANHPPTGGKDTITLNDYRDKKLIVLDFWATWCKPCLLSLAKLDTIQATLDKGDLAVLPVLVYDYPKNLPSFAERRGGWPWEWPTVVNDTLLNKVVLARYLTGFGTAWIAEGRLLAVPHPKAMTRENILRAMRREPLSIQNRTELPLTN</sequence>
<keyword evidence="1" id="KW-0732">Signal</keyword>
<evidence type="ECO:0000256" key="1">
    <source>
        <dbReference type="SAM" id="SignalP"/>
    </source>
</evidence>
<reference evidence="4" key="1">
    <citation type="journal article" date="2019" name="Int. J. Syst. Evol. Microbiol.">
        <title>The Global Catalogue of Microorganisms (GCM) 10K type strain sequencing project: providing services to taxonomists for standard genome sequencing and annotation.</title>
        <authorList>
            <consortium name="The Broad Institute Genomics Platform"/>
            <consortium name="The Broad Institute Genome Sequencing Center for Infectious Disease"/>
            <person name="Wu L."/>
            <person name="Ma J."/>
        </authorList>
    </citation>
    <scope>NUCLEOTIDE SEQUENCE [LARGE SCALE GENOMIC DNA]</scope>
    <source>
        <strain evidence="4">CGMCC 1.15342</strain>
    </source>
</reference>
<dbReference type="InterPro" id="IPR000866">
    <property type="entry name" value="AhpC/TSA"/>
</dbReference>
<dbReference type="SUPFAM" id="SSF52833">
    <property type="entry name" value="Thioredoxin-like"/>
    <property type="match status" value="1"/>
</dbReference>